<dbReference type="Gene3D" id="3.40.5.90">
    <property type="entry name" value="CDGSH iron-sulfur domain, mitoNEET-type"/>
    <property type="match status" value="1"/>
</dbReference>
<dbReference type="OrthoDB" id="9798157at2"/>
<evidence type="ECO:0000313" key="4">
    <source>
        <dbReference type="Proteomes" id="UP000311713"/>
    </source>
</evidence>
<sequence>MSGGPEKKSYEGRAITVTFEAARCLHAAECVGGLPEVFDTGRRPWIAPDRADADRLAEVVRRCPRGALHYELADGGKEIPERPTRITRSPNGQLTVRGEQSVQTADGPRTETRAVLCGCALSRRQPYCDHSGPCGR</sequence>
<dbReference type="RefSeq" id="WP_139640143.1">
    <property type="nucleotide sequence ID" value="NZ_BAAAZS010000047.1"/>
</dbReference>
<evidence type="ECO:0000313" key="3">
    <source>
        <dbReference type="EMBL" id="TNM34388.1"/>
    </source>
</evidence>
<proteinExistence type="predicted"/>
<keyword evidence="4" id="KW-1185">Reference proteome</keyword>
<dbReference type="EMBL" id="VDGT01000001">
    <property type="protein sequence ID" value="TNM34388.1"/>
    <property type="molecule type" value="Genomic_DNA"/>
</dbReference>
<feature type="compositionally biased region" description="Basic and acidic residues" evidence="1">
    <location>
        <begin position="74"/>
        <end position="84"/>
    </location>
</feature>
<dbReference type="Proteomes" id="UP000311713">
    <property type="component" value="Unassembled WGS sequence"/>
</dbReference>
<organism evidence="3 4">
    <name type="scientific">Streptomyces sedi</name>
    <dbReference type="NCBI Taxonomy" id="555059"/>
    <lineage>
        <taxon>Bacteria</taxon>
        <taxon>Bacillati</taxon>
        <taxon>Actinomycetota</taxon>
        <taxon>Actinomycetes</taxon>
        <taxon>Kitasatosporales</taxon>
        <taxon>Streptomycetaceae</taxon>
        <taxon>Streptomyces</taxon>
    </lineage>
</organism>
<dbReference type="Pfam" id="PF06902">
    <property type="entry name" value="Fer4_19"/>
    <property type="match status" value="1"/>
</dbReference>
<feature type="compositionally biased region" description="Polar residues" evidence="1">
    <location>
        <begin position="86"/>
        <end position="104"/>
    </location>
</feature>
<gene>
    <name evidence="3" type="ORF">FH715_01530</name>
</gene>
<dbReference type="InterPro" id="IPR042216">
    <property type="entry name" value="MitoNEET_CISD"/>
</dbReference>
<feature type="region of interest" description="Disordered" evidence="1">
    <location>
        <begin position="74"/>
        <end position="107"/>
    </location>
</feature>
<comment type="caution">
    <text evidence="3">The sequence shown here is derived from an EMBL/GenBank/DDBJ whole genome shotgun (WGS) entry which is preliminary data.</text>
</comment>
<dbReference type="InterPro" id="IPR010693">
    <property type="entry name" value="Divergent_4Fe-4S_mono-cluster"/>
</dbReference>
<feature type="domain" description="Divergent 4Fe-4S mono-cluster" evidence="2">
    <location>
        <begin position="10"/>
        <end position="70"/>
    </location>
</feature>
<protein>
    <recommendedName>
        <fullName evidence="2">Divergent 4Fe-4S mono-cluster domain-containing protein</fullName>
    </recommendedName>
</protein>
<evidence type="ECO:0000256" key="1">
    <source>
        <dbReference type="SAM" id="MobiDB-lite"/>
    </source>
</evidence>
<evidence type="ECO:0000259" key="2">
    <source>
        <dbReference type="Pfam" id="PF06902"/>
    </source>
</evidence>
<name>A0A5C4VF25_9ACTN</name>
<accession>A0A5C4VF25</accession>
<dbReference type="AlphaFoldDB" id="A0A5C4VF25"/>
<reference evidence="3 4" key="1">
    <citation type="submission" date="2019-06" db="EMBL/GenBank/DDBJ databases">
        <title>Draft genome of Streptomyces sedi sp. JCM16909.</title>
        <authorList>
            <person name="Klykleung N."/>
            <person name="Tanasupawat S."/>
            <person name="Kudo T."/>
            <person name="Yuki M."/>
            <person name="Ohkuma M."/>
        </authorList>
    </citation>
    <scope>NUCLEOTIDE SEQUENCE [LARGE SCALE GENOMIC DNA]</scope>
    <source>
        <strain evidence="3 4">JCM 16909</strain>
    </source>
</reference>